<evidence type="ECO:0000313" key="7">
    <source>
        <dbReference type="Proteomes" id="UP000290407"/>
    </source>
</evidence>
<gene>
    <name evidence="6" type="ORF">EQG79_08790</name>
</gene>
<dbReference type="GO" id="GO:0005524">
    <property type="term" value="F:ATP binding"/>
    <property type="evidence" value="ECO:0007669"/>
    <property type="project" value="UniProtKB-KW"/>
</dbReference>
<dbReference type="InterPro" id="IPR001206">
    <property type="entry name" value="Diacylglycerol_kinase_cat_dom"/>
</dbReference>
<protein>
    <submittedName>
        <fullName evidence="6">Diacylglycerol kinase</fullName>
    </submittedName>
</protein>
<dbReference type="Proteomes" id="UP000290407">
    <property type="component" value="Unassembled WGS sequence"/>
</dbReference>
<keyword evidence="3 6" id="KW-0418">Kinase</keyword>
<dbReference type="SMART" id="SM00046">
    <property type="entry name" value="DAGKc"/>
    <property type="match status" value="1"/>
</dbReference>
<evidence type="ECO:0000256" key="4">
    <source>
        <dbReference type="ARBA" id="ARBA00022840"/>
    </source>
</evidence>
<evidence type="ECO:0000256" key="2">
    <source>
        <dbReference type="ARBA" id="ARBA00022741"/>
    </source>
</evidence>
<sequence>MAQLSAVLAIINPLSGTLSIAQKTRLRDTFLQRAEGMGFAPEAIFTDYPGHATELATAAVTRGVSRVLAVGGDGTINETARALRRSASVLGIVPMGSGNGLARHLGLPLHPLKAIDRALAGRPVVIDSGEINEHAFFCTAGLGFEAYVAHQFALQPVRGLPTYLRTAFRSFWSYQPDRYWIDGEERRLFSLSFANAGQFGNNAWVAPTANIADGKLEQCEIRPFPAQTGALLTWRLFNKSLNLSPYWQGRSVTKASVRVDLQTHRGPLLIHADGEPITIPDGQAEVRVLPGSLLVLL</sequence>
<dbReference type="PANTHER" id="PTHR12358:SF106">
    <property type="entry name" value="LIPID KINASE YEGS"/>
    <property type="match status" value="1"/>
</dbReference>
<dbReference type="PANTHER" id="PTHR12358">
    <property type="entry name" value="SPHINGOSINE KINASE"/>
    <property type="match status" value="1"/>
</dbReference>
<dbReference type="PROSITE" id="PS50146">
    <property type="entry name" value="DAGK"/>
    <property type="match status" value="1"/>
</dbReference>
<dbReference type="EMBL" id="SBLB01000002">
    <property type="protein sequence ID" value="RYC69960.1"/>
    <property type="molecule type" value="Genomic_DNA"/>
</dbReference>
<evidence type="ECO:0000259" key="5">
    <source>
        <dbReference type="PROSITE" id="PS50146"/>
    </source>
</evidence>
<accession>A0A4Q2UQN4</accession>
<evidence type="ECO:0000256" key="3">
    <source>
        <dbReference type="ARBA" id="ARBA00022777"/>
    </source>
</evidence>
<comment type="caution">
    <text evidence="6">The sequence shown here is derived from an EMBL/GenBank/DDBJ whole genome shotgun (WGS) entry which is preliminary data.</text>
</comment>
<keyword evidence="4" id="KW-0067">ATP-binding</keyword>
<reference evidence="6 7" key="1">
    <citation type="submission" date="2019-01" db="EMBL/GenBank/DDBJ databases">
        <title>Spirosoma flava sp. nov., a propanil-degrading bacterium isolated from herbicide-contaminated soil.</title>
        <authorList>
            <person name="Zhang L."/>
            <person name="Jiang J.-D."/>
        </authorList>
    </citation>
    <scope>NUCLEOTIDE SEQUENCE [LARGE SCALE GENOMIC DNA]</scope>
    <source>
        <strain evidence="6 7">TY50</strain>
    </source>
</reference>
<dbReference type="GO" id="GO:0016301">
    <property type="term" value="F:kinase activity"/>
    <property type="evidence" value="ECO:0007669"/>
    <property type="project" value="UniProtKB-KW"/>
</dbReference>
<proteinExistence type="predicted"/>
<feature type="domain" description="DAGKc" evidence="5">
    <location>
        <begin position="2"/>
        <end position="134"/>
    </location>
</feature>
<dbReference type="Gene3D" id="2.60.200.40">
    <property type="match status" value="1"/>
</dbReference>
<dbReference type="RefSeq" id="WP_077921780.1">
    <property type="nucleotide sequence ID" value="NZ_SBLB01000002.1"/>
</dbReference>
<evidence type="ECO:0000313" key="6">
    <source>
        <dbReference type="EMBL" id="RYC69960.1"/>
    </source>
</evidence>
<dbReference type="Gene3D" id="3.40.50.10330">
    <property type="entry name" value="Probable inorganic polyphosphate/atp-NAD kinase, domain 1"/>
    <property type="match status" value="1"/>
</dbReference>
<keyword evidence="2" id="KW-0547">Nucleotide-binding</keyword>
<name>A0A4Q2UQN4_9BACT</name>
<organism evidence="6 7">
    <name type="scientific">Spirosoma sordidisoli</name>
    <dbReference type="NCBI Taxonomy" id="2502893"/>
    <lineage>
        <taxon>Bacteria</taxon>
        <taxon>Pseudomonadati</taxon>
        <taxon>Bacteroidota</taxon>
        <taxon>Cytophagia</taxon>
        <taxon>Cytophagales</taxon>
        <taxon>Cytophagaceae</taxon>
        <taxon>Spirosoma</taxon>
    </lineage>
</organism>
<dbReference type="SUPFAM" id="SSF111331">
    <property type="entry name" value="NAD kinase/diacylglycerol kinase-like"/>
    <property type="match status" value="1"/>
</dbReference>
<keyword evidence="7" id="KW-1185">Reference proteome</keyword>
<dbReference type="GO" id="GO:0005886">
    <property type="term" value="C:plasma membrane"/>
    <property type="evidence" value="ECO:0007669"/>
    <property type="project" value="TreeGrafter"/>
</dbReference>
<dbReference type="InterPro" id="IPR050187">
    <property type="entry name" value="Lipid_Phosphate_FormReg"/>
</dbReference>
<dbReference type="InterPro" id="IPR017438">
    <property type="entry name" value="ATP-NAD_kinase_N"/>
</dbReference>
<dbReference type="Pfam" id="PF00781">
    <property type="entry name" value="DAGK_cat"/>
    <property type="match status" value="1"/>
</dbReference>
<dbReference type="Pfam" id="PF19279">
    <property type="entry name" value="YegS_C"/>
    <property type="match status" value="1"/>
</dbReference>
<dbReference type="AlphaFoldDB" id="A0A4Q2UQN4"/>
<evidence type="ECO:0000256" key="1">
    <source>
        <dbReference type="ARBA" id="ARBA00022679"/>
    </source>
</evidence>
<dbReference type="InterPro" id="IPR016064">
    <property type="entry name" value="NAD/diacylglycerol_kinase_sf"/>
</dbReference>
<keyword evidence="1" id="KW-0808">Transferase</keyword>
<dbReference type="InterPro" id="IPR045540">
    <property type="entry name" value="YegS/DAGK_C"/>
</dbReference>